<gene>
    <name evidence="3" type="ORF">EBB54_25810</name>
</gene>
<keyword evidence="4" id="KW-1185">Reference proteome</keyword>
<feature type="domain" description="AAA" evidence="1">
    <location>
        <begin position="21"/>
        <end position="150"/>
    </location>
</feature>
<dbReference type="InterPro" id="IPR041682">
    <property type="entry name" value="AAA_14"/>
</dbReference>
<evidence type="ECO:0000259" key="2">
    <source>
        <dbReference type="Pfam" id="PF13635"/>
    </source>
</evidence>
<dbReference type="GO" id="GO:0005524">
    <property type="term" value="F:ATP binding"/>
    <property type="evidence" value="ECO:0007669"/>
    <property type="project" value="UniProtKB-KW"/>
</dbReference>
<dbReference type="PANTHER" id="PTHR33295:SF18">
    <property type="entry name" value="AAA+ ATPASE DOMAIN-CONTAINING PROTEIN"/>
    <property type="match status" value="1"/>
</dbReference>
<dbReference type="RefSeq" id="WP_125129506.1">
    <property type="nucleotide sequence ID" value="NZ_RHJS01000002.1"/>
</dbReference>
<keyword evidence="3" id="KW-0547">Nucleotide-binding</keyword>
<name>A0A426DNK0_9FIRM</name>
<proteinExistence type="predicted"/>
<dbReference type="InterPro" id="IPR027417">
    <property type="entry name" value="P-loop_NTPase"/>
</dbReference>
<sequence length="418" mass="49416">MEIQRNEYLEKLINKKHNGLIKIITGVRRCGKSYLLFKLFKQYLLKENIAPDHIIEIAFDDRRNKKLRDPDNCLEYVDSKILDQDMHYILLDEVQLMAEFEDVLNSFLHMECVDVYVTGSNSKFLSSDIITEFRGRGDEIRVYSLSFSEFYAARKFESWEEAWNQYYTYGGLPYILHLDKEEDKAAYLKRLFAETYLKDIIERHRIQNDVQLDELVNIISSAVGSLTNANKLANTFKSNEHAELSAPTIKQYLEYLEDAFIIEKAVRYDIKGKKYINTPYKYYFVDVGLRNARLNFRQQEETHIMENIIFNELRIRGFSVDVGIVEVSEPNEKGFYVRKQTEVDFVINKGNRRYYIQSAFRLPTEEKEWQEKRPLHTIADSFKKIIVVKDNMMLKRDESGIVTMGLKEFLMDKNSLDK</sequence>
<dbReference type="AlphaFoldDB" id="A0A426DNK0"/>
<reference evidence="3" key="1">
    <citation type="submission" date="2018-10" db="EMBL/GenBank/DDBJ databases">
        <title>Schaedlerella arabinophila gen. nov. sp. nov., isolated from the mouse intestinal tract and comparative analysis with the genome of the closely related altered Schaedler flora strain ASF502.</title>
        <authorList>
            <person name="Miyake S."/>
            <person name="Soh M."/>
            <person name="Seedorf H."/>
        </authorList>
    </citation>
    <scope>NUCLEOTIDE SEQUENCE [LARGE SCALE GENOMIC DNA]</scope>
    <source>
        <strain evidence="3">DSM 106076</strain>
    </source>
</reference>
<dbReference type="PANTHER" id="PTHR33295">
    <property type="entry name" value="ATPASE"/>
    <property type="match status" value="1"/>
</dbReference>
<protein>
    <submittedName>
        <fullName evidence="3">ATP-binding protein</fullName>
    </submittedName>
</protein>
<feature type="domain" description="DUF4143" evidence="2">
    <location>
        <begin position="198"/>
        <end position="357"/>
    </location>
</feature>
<dbReference type="EMBL" id="RHJS01000002">
    <property type="protein sequence ID" value="RRK34367.1"/>
    <property type="molecule type" value="Genomic_DNA"/>
</dbReference>
<dbReference type="Proteomes" id="UP000274920">
    <property type="component" value="Unassembled WGS sequence"/>
</dbReference>
<dbReference type="Pfam" id="PF13173">
    <property type="entry name" value="AAA_14"/>
    <property type="match status" value="1"/>
</dbReference>
<dbReference type="InterPro" id="IPR025420">
    <property type="entry name" value="DUF4143"/>
</dbReference>
<comment type="caution">
    <text evidence="3">The sequence shown here is derived from an EMBL/GenBank/DDBJ whole genome shotgun (WGS) entry which is preliminary data.</text>
</comment>
<evidence type="ECO:0000259" key="1">
    <source>
        <dbReference type="Pfam" id="PF13173"/>
    </source>
</evidence>
<keyword evidence="3" id="KW-0067">ATP-binding</keyword>
<organism evidence="3 4">
    <name type="scientific">Schaedlerella arabinosiphila</name>
    <dbReference type="NCBI Taxonomy" id="2044587"/>
    <lineage>
        <taxon>Bacteria</taxon>
        <taxon>Bacillati</taxon>
        <taxon>Bacillota</taxon>
        <taxon>Clostridia</taxon>
        <taxon>Lachnospirales</taxon>
        <taxon>Lachnospiraceae</taxon>
        <taxon>Schaedlerella</taxon>
    </lineage>
</organism>
<dbReference type="SUPFAM" id="SSF52540">
    <property type="entry name" value="P-loop containing nucleoside triphosphate hydrolases"/>
    <property type="match status" value="1"/>
</dbReference>
<accession>A0A426DNK0</accession>
<dbReference type="Pfam" id="PF13635">
    <property type="entry name" value="DUF4143"/>
    <property type="match status" value="1"/>
</dbReference>
<evidence type="ECO:0000313" key="3">
    <source>
        <dbReference type="EMBL" id="RRK34367.1"/>
    </source>
</evidence>
<evidence type="ECO:0000313" key="4">
    <source>
        <dbReference type="Proteomes" id="UP000274920"/>
    </source>
</evidence>